<dbReference type="PANTHER" id="PTHR34071">
    <property type="entry name" value="5-NITROIMIDAZOLE ANTIBIOTICS RESISTANCE PROTEIN, NIMA-FAMILY-RELATED PROTEIN-RELATED"/>
    <property type="match status" value="1"/>
</dbReference>
<dbReference type="InterPro" id="IPR012349">
    <property type="entry name" value="Split_barrel_FMN-bd"/>
</dbReference>
<organism evidence="1 2">
    <name type="scientific">Gehongia tenuis</name>
    <dbReference type="NCBI Taxonomy" id="2763655"/>
    <lineage>
        <taxon>Bacteria</taxon>
        <taxon>Bacillati</taxon>
        <taxon>Bacillota</taxon>
        <taxon>Clostridia</taxon>
        <taxon>Christensenellales</taxon>
        <taxon>Christensenellaceae</taxon>
        <taxon>Gehongia</taxon>
    </lineage>
</organism>
<name>A0A926D3H7_9FIRM</name>
<evidence type="ECO:0000313" key="2">
    <source>
        <dbReference type="Proteomes" id="UP000623172"/>
    </source>
</evidence>
<dbReference type="AlphaFoldDB" id="A0A926D3H7"/>
<dbReference type="EMBL" id="JACRSR010000001">
    <property type="protein sequence ID" value="MBC8530827.1"/>
    <property type="molecule type" value="Genomic_DNA"/>
</dbReference>
<protein>
    <submittedName>
        <fullName evidence="1">Pyridoxamine 5'-phosphate oxidase family protein</fullName>
    </submittedName>
</protein>
<reference evidence="1" key="1">
    <citation type="submission" date="2020-08" db="EMBL/GenBank/DDBJ databases">
        <title>Genome public.</title>
        <authorList>
            <person name="Liu C."/>
            <person name="Sun Q."/>
        </authorList>
    </citation>
    <scope>NUCLEOTIDE SEQUENCE</scope>
    <source>
        <strain evidence="1">NSJ-53</strain>
    </source>
</reference>
<evidence type="ECO:0000313" key="1">
    <source>
        <dbReference type="EMBL" id="MBC8530827.1"/>
    </source>
</evidence>
<comment type="caution">
    <text evidence="1">The sequence shown here is derived from an EMBL/GenBank/DDBJ whole genome shotgun (WGS) entry which is preliminary data.</text>
</comment>
<dbReference type="PANTHER" id="PTHR34071:SF2">
    <property type="entry name" value="FLAVIN-NUCLEOTIDE-BINDING PROTEIN"/>
    <property type="match status" value="1"/>
</dbReference>
<sequence length="148" mass="16841">MSDEDAVQVVLNGRYGVLSTASKEGEPYGVAVNYVYVPGDNALYFHCQLKGRKISNMKENDRVSLFVIGREEIVPERFITHYESAIVTGRASFISDKAEKREKILMICNKFAPNSLERRDAVIDKYIATFYICKIDIESITGKRNNDY</sequence>
<dbReference type="SUPFAM" id="SSF50475">
    <property type="entry name" value="FMN-binding split barrel"/>
    <property type="match status" value="1"/>
</dbReference>
<dbReference type="InterPro" id="IPR024747">
    <property type="entry name" value="Pyridox_Oxase-rel"/>
</dbReference>
<accession>A0A926D3H7</accession>
<dbReference type="Gene3D" id="2.30.110.10">
    <property type="entry name" value="Electron Transport, Fmn-binding Protein, Chain A"/>
    <property type="match status" value="1"/>
</dbReference>
<dbReference type="Proteomes" id="UP000623172">
    <property type="component" value="Unassembled WGS sequence"/>
</dbReference>
<dbReference type="Pfam" id="PF12900">
    <property type="entry name" value="Pyridox_ox_2"/>
    <property type="match status" value="1"/>
</dbReference>
<gene>
    <name evidence="1" type="ORF">H8696_03100</name>
</gene>
<keyword evidence="2" id="KW-1185">Reference proteome</keyword>
<proteinExistence type="predicted"/>